<feature type="region of interest" description="Disordered" evidence="2">
    <location>
        <begin position="329"/>
        <end position="358"/>
    </location>
</feature>
<name>A0ABU0L889_XANAG</name>
<feature type="domain" description="3-hydroxyacyl-CoA dehydrogenase C-terminal" evidence="3">
    <location>
        <begin position="189"/>
        <end position="252"/>
    </location>
</feature>
<evidence type="ECO:0000256" key="2">
    <source>
        <dbReference type="SAM" id="MobiDB-lite"/>
    </source>
</evidence>
<evidence type="ECO:0000259" key="3">
    <source>
        <dbReference type="Pfam" id="PF00725"/>
    </source>
</evidence>
<dbReference type="InterPro" id="IPR006108">
    <property type="entry name" value="3HC_DH_C"/>
</dbReference>
<dbReference type="InterPro" id="IPR036291">
    <property type="entry name" value="NAD(P)-bd_dom_sf"/>
</dbReference>
<dbReference type="PANTHER" id="PTHR48075:SF5">
    <property type="entry name" value="3-HYDROXYBUTYRYL-COA DEHYDROGENASE"/>
    <property type="match status" value="1"/>
</dbReference>
<gene>
    <name evidence="5" type="ORF">QOZ94_000111</name>
</gene>
<accession>A0ABU0L889</accession>
<dbReference type="Pfam" id="PF00725">
    <property type="entry name" value="3HCDH"/>
    <property type="match status" value="1"/>
</dbReference>
<dbReference type="InterPro" id="IPR008927">
    <property type="entry name" value="6-PGluconate_DH-like_C_sf"/>
</dbReference>
<dbReference type="RefSeq" id="WP_237347820.1">
    <property type="nucleotide sequence ID" value="NZ_JABWGX010000061.1"/>
</dbReference>
<dbReference type="PANTHER" id="PTHR48075">
    <property type="entry name" value="3-HYDROXYACYL-COA DEHYDROGENASE FAMILY PROTEIN"/>
    <property type="match status" value="1"/>
</dbReference>
<dbReference type="EMBL" id="JAUSVY010000001">
    <property type="protein sequence ID" value="MDQ0503341.1"/>
    <property type="molecule type" value="Genomic_DNA"/>
</dbReference>
<comment type="caution">
    <text evidence="5">The sequence shown here is derived from an EMBL/GenBank/DDBJ whole genome shotgun (WGS) entry which is preliminary data.</text>
</comment>
<dbReference type="Proteomes" id="UP001241747">
    <property type="component" value="Unassembled WGS sequence"/>
</dbReference>
<evidence type="ECO:0000313" key="6">
    <source>
        <dbReference type="Proteomes" id="UP001241747"/>
    </source>
</evidence>
<keyword evidence="6" id="KW-1185">Reference proteome</keyword>
<organism evidence="5 6">
    <name type="scientific">Xanthobacter agilis</name>
    <dbReference type="NCBI Taxonomy" id="47492"/>
    <lineage>
        <taxon>Bacteria</taxon>
        <taxon>Pseudomonadati</taxon>
        <taxon>Pseudomonadota</taxon>
        <taxon>Alphaproteobacteria</taxon>
        <taxon>Hyphomicrobiales</taxon>
        <taxon>Xanthobacteraceae</taxon>
        <taxon>Xanthobacter</taxon>
    </lineage>
</organism>
<reference evidence="5 6" key="1">
    <citation type="submission" date="2023-07" db="EMBL/GenBank/DDBJ databases">
        <title>Genomic Encyclopedia of Type Strains, Phase IV (KMG-IV): sequencing the most valuable type-strain genomes for metagenomic binning, comparative biology and taxonomic classification.</title>
        <authorList>
            <person name="Goeker M."/>
        </authorList>
    </citation>
    <scope>NUCLEOTIDE SEQUENCE [LARGE SCALE GENOMIC DNA]</scope>
    <source>
        <strain evidence="5 6">DSM 3770</strain>
    </source>
</reference>
<evidence type="ECO:0000256" key="1">
    <source>
        <dbReference type="ARBA" id="ARBA00023002"/>
    </source>
</evidence>
<dbReference type="InterPro" id="IPR006176">
    <property type="entry name" value="3-OHacyl-CoA_DH_NAD-bd"/>
</dbReference>
<evidence type="ECO:0000313" key="5">
    <source>
        <dbReference type="EMBL" id="MDQ0503341.1"/>
    </source>
</evidence>
<dbReference type="SUPFAM" id="SSF51735">
    <property type="entry name" value="NAD(P)-binding Rossmann-fold domains"/>
    <property type="match status" value="1"/>
</dbReference>
<feature type="compositionally biased region" description="Acidic residues" evidence="2">
    <location>
        <begin position="348"/>
        <end position="358"/>
    </location>
</feature>
<sequence>MSQAVHTPVRRVAVVGAGTIGASWAAHFLAHGLDVVVSDPAPGAEGHTQHLIDGAWPVLQALGTAQGDPRGWRFEPDPVKAVEGVDFVQENAPERYEVKRKLLPLIDAVLPREVVIASSSSGLLVSRFSDGCRFPDRCVIGHPFNPPHLIPLVEVVGGKTASRAAIDAAMAFYKAIGKRPIEIRKEVTGHVANRLQAALWREAIYLVQEGVASVADIDAAVTEGPGLRWALMGPHMTFNLGGGQGGLAHFMDHLLPAVESWWADLGTPNMTPELQRTLVEGVKAEAEGRSMTELAQWRDKLLTQIITLRAASAAAADLAAVEARLDEALEETFPGSDPVSVTRQTPAEDIEGDPSAER</sequence>
<dbReference type="SUPFAM" id="SSF48179">
    <property type="entry name" value="6-phosphogluconate dehydrogenase C-terminal domain-like"/>
    <property type="match status" value="1"/>
</dbReference>
<keyword evidence="1" id="KW-0560">Oxidoreductase</keyword>
<feature type="domain" description="3-hydroxyacyl-CoA dehydrogenase NAD binding" evidence="4">
    <location>
        <begin position="12"/>
        <end position="185"/>
    </location>
</feature>
<dbReference type="Gene3D" id="3.40.50.720">
    <property type="entry name" value="NAD(P)-binding Rossmann-like Domain"/>
    <property type="match status" value="1"/>
</dbReference>
<dbReference type="Pfam" id="PF02737">
    <property type="entry name" value="3HCDH_N"/>
    <property type="match status" value="1"/>
</dbReference>
<dbReference type="Gene3D" id="1.10.1040.10">
    <property type="entry name" value="N-(1-d-carboxylethyl)-l-norvaline Dehydrogenase, domain 2"/>
    <property type="match status" value="1"/>
</dbReference>
<dbReference type="InterPro" id="IPR013328">
    <property type="entry name" value="6PGD_dom2"/>
</dbReference>
<protein>
    <submittedName>
        <fullName evidence="5">3-hydroxyacyl-CoA dehydrogenase</fullName>
    </submittedName>
</protein>
<evidence type="ECO:0000259" key="4">
    <source>
        <dbReference type="Pfam" id="PF02737"/>
    </source>
</evidence>
<proteinExistence type="predicted"/>